<organism evidence="1 2">
    <name type="scientific">Sphaerisporangium siamense</name>
    <dbReference type="NCBI Taxonomy" id="795645"/>
    <lineage>
        <taxon>Bacteria</taxon>
        <taxon>Bacillati</taxon>
        <taxon>Actinomycetota</taxon>
        <taxon>Actinomycetes</taxon>
        <taxon>Streptosporangiales</taxon>
        <taxon>Streptosporangiaceae</taxon>
        <taxon>Sphaerisporangium</taxon>
    </lineage>
</organism>
<dbReference type="RefSeq" id="WP_184888110.1">
    <property type="nucleotide sequence ID" value="NZ_BOOV01000036.1"/>
</dbReference>
<dbReference type="EMBL" id="JACHND010000001">
    <property type="protein sequence ID" value="MBB4706036.1"/>
    <property type="molecule type" value="Genomic_DNA"/>
</dbReference>
<evidence type="ECO:0000313" key="2">
    <source>
        <dbReference type="Proteomes" id="UP000542210"/>
    </source>
</evidence>
<proteinExistence type="predicted"/>
<dbReference type="Proteomes" id="UP000542210">
    <property type="component" value="Unassembled WGS sequence"/>
</dbReference>
<name>A0A7W7DG71_9ACTN</name>
<dbReference type="AlphaFoldDB" id="A0A7W7DG71"/>
<protein>
    <submittedName>
        <fullName evidence="1">Uncharacterized protein</fullName>
    </submittedName>
</protein>
<evidence type="ECO:0000313" key="1">
    <source>
        <dbReference type="EMBL" id="MBB4706036.1"/>
    </source>
</evidence>
<accession>A0A7W7DG71</accession>
<comment type="caution">
    <text evidence="1">The sequence shown here is derived from an EMBL/GenBank/DDBJ whole genome shotgun (WGS) entry which is preliminary data.</text>
</comment>
<reference evidence="1 2" key="1">
    <citation type="submission" date="2020-08" db="EMBL/GenBank/DDBJ databases">
        <title>Sequencing the genomes of 1000 actinobacteria strains.</title>
        <authorList>
            <person name="Klenk H.-P."/>
        </authorList>
    </citation>
    <scope>NUCLEOTIDE SEQUENCE [LARGE SCALE GENOMIC DNA]</scope>
    <source>
        <strain evidence="1 2">DSM 45784</strain>
    </source>
</reference>
<gene>
    <name evidence="1" type="ORF">BJ982_007580</name>
</gene>
<sequence length="86" mass="9238">MQAEIRLHRTNPPGTGNSQMDAIRILGLLPREWTRHLSQADGDMVLRVDTADETTPAQILAAAAAALADPAVAHWRLSACEPLASL</sequence>
<keyword evidence="2" id="KW-1185">Reference proteome</keyword>